<feature type="compositionally biased region" description="Basic and acidic residues" evidence="1">
    <location>
        <begin position="361"/>
        <end position="372"/>
    </location>
</feature>
<dbReference type="AlphaFoldDB" id="A0A0C9W3G3"/>
<feature type="region of interest" description="Disordered" evidence="1">
    <location>
        <begin position="155"/>
        <end position="245"/>
    </location>
</feature>
<accession>A0A0C9W3G3</accession>
<sequence length="516" mass="57253">MATQLSTTTDVQRQVYAGYWQVRLAIAKPILDSERAVFNQKLLWEELSPAWAAVFTQGRTDLNFPTHLISIIIQLKPAADQGRLDDIDAAAILPDDPEIQKTKAYQKGYIIPDSSVTTNLPIGDNRWWEEFHQQYEAADKEKEEAEQFAEKMRAAGEALQRKKEAQKAEQRAEEERKKVEAEAEEEDEEDEEDDDEGEPRGCRSTRATSSSATPLRARTGSRASKCFKRTPSEDDGRQQSEEDEASDAKLLDAFYYPGAKCCTRMATNKKWTSCHWCKGRKQGCSALVTFPEIRTLKGKLLHAAASWQDNARATTVPKVKQPVHSKLAKRAKRKGKETRKLPDATDEDTPSNVEEPEEPKDETAPRPDKGKGGEVQSPSSSPAPSVMQVDLIKTRMTALVDRLATQLAEIQAWDTALKEIDAVTDAKDLEWDRRLANMVEELRASHARHGALKAHLAESEQQRAQMSADIAEAQRLLTIHQPVSAGMSQFLKFGSTIGGPGGIPQSALGGQAGPSH</sequence>
<reference evidence="2 3" key="1">
    <citation type="submission" date="2014-04" db="EMBL/GenBank/DDBJ databases">
        <title>Evolutionary Origins and Diversification of the Mycorrhizal Mutualists.</title>
        <authorList>
            <consortium name="DOE Joint Genome Institute"/>
            <consortium name="Mycorrhizal Genomics Consortium"/>
            <person name="Kohler A."/>
            <person name="Kuo A."/>
            <person name="Nagy L.G."/>
            <person name="Floudas D."/>
            <person name="Copeland A."/>
            <person name="Barry K.W."/>
            <person name="Cichocki N."/>
            <person name="Veneault-Fourrey C."/>
            <person name="LaButti K."/>
            <person name="Lindquist E.A."/>
            <person name="Lipzen A."/>
            <person name="Lundell T."/>
            <person name="Morin E."/>
            <person name="Murat C."/>
            <person name="Riley R."/>
            <person name="Ohm R."/>
            <person name="Sun H."/>
            <person name="Tunlid A."/>
            <person name="Henrissat B."/>
            <person name="Grigoriev I.V."/>
            <person name="Hibbett D.S."/>
            <person name="Martin F."/>
        </authorList>
    </citation>
    <scope>NUCLEOTIDE SEQUENCE [LARGE SCALE GENOMIC DNA]</scope>
    <source>
        <strain evidence="2 3">MD-312</strain>
    </source>
</reference>
<feature type="region of interest" description="Disordered" evidence="1">
    <location>
        <begin position="312"/>
        <end position="385"/>
    </location>
</feature>
<protein>
    <submittedName>
        <fullName evidence="2">Uncharacterized protein</fullName>
    </submittedName>
</protein>
<feature type="compositionally biased region" description="Basic residues" evidence="1">
    <location>
        <begin position="321"/>
        <end position="337"/>
    </location>
</feature>
<evidence type="ECO:0000313" key="2">
    <source>
        <dbReference type="EMBL" id="KIJ60693.1"/>
    </source>
</evidence>
<feature type="compositionally biased region" description="Low complexity" evidence="1">
    <location>
        <begin position="204"/>
        <end position="218"/>
    </location>
</feature>
<feature type="compositionally biased region" description="Acidic residues" evidence="1">
    <location>
        <begin position="182"/>
        <end position="197"/>
    </location>
</feature>
<proteinExistence type="predicted"/>
<organism evidence="2 3">
    <name type="scientific">Hydnomerulius pinastri MD-312</name>
    <dbReference type="NCBI Taxonomy" id="994086"/>
    <lineage>
        <taxon>Eukaryota</taxon>
        <taxon>Fungi</taxon>
        <taxon>Dikarya</taxon>
        <taxon>Basidiomycota</taxon>
        <taxon>Agaricomycotina</taxon>
        <taxon>Agaricomycetes</taxon>
        <taxon>Agaricomycetidae</taxon>
        <taxon>Boletales</taxon>
        <taxon>Boletales incertae sedis</taxon>
        <taxon>Leucogyrophana</taxon>
    </lineage>
</organism>
<keyword evidence="3" id="KW-1185">Reference proteome</keyword>
<feature type="compositionally biased region" description="Basic and acidic residues" evidence="1">
    <location>
        <begin position="230"/>
        <end position="245"/>
    </location>
</feature>
<dbReference type="EMBL" id="KN839870">
    <property type="protein sequence ID" value="KIJ60693.1"/>
    <property type="molecule type" value="Genomic_DNA"/>
</dbReference>
<dbReference type="Proteomes" id="UP000053820">
    <property type="component" value="Unassembled WGS sequence"/>
</dbReference>
<feature type="compositionally biased region" description="Basic and acidic residues" evidence="1">
    <location>
        <begin position="155"/>
        <end position="181"/>
    </location>
</feature>
<evidence type="ECO:0000313" key="3">
    <source>
        <dbReference type="Proteomes" id="UP000053820"/>
    </source>
</evidence>
<name>A0A0C9W3G3_9AGAM</name>
<feature type="compositionally biased region" description="Acidic residues" evidence="1">
    <location>
        <begin position="344"/>
        <end position="360"/>
    </location>
</feature>
<gene>
    <name evidence="2" type="ORF">HYDPIDRAFT_32112</name>
</gene>
<evidence type="ECO:0000256" key="1">
    <source>
        <dbReference type="SAM" id="MobiDB-lite"/>
    </source>
</evidence>
<dbReference type="HOGENOM" id="CLU_020267_2_0_1"/>
<dbReference type="OrthoDB" id="10387201at2759"/>